<evidence type="ECO:0000313" key="6">
    <source>
        <dbReference type="EMBL" id="UTJ07535.1"/>
    </source>
</evidence>
<dbReference type="EMBL" id="CP100595">
    <property type="protein sequence ID" value="UTJ07535.1"/>
    <property type="molecule type" value="Genomic_DNA"/>
</dbReference>
<dbReference type="Gene3D" id="3.90.960.10">
    <property type="entry name" value="YbaK/aminoacyl-tRNA synthetase-associated domain"/>
    <property type="match status" value="1"/>
</dbReference>
<dbReference type="Proteomes" id="UP001060012">
    <property type="component" value="Chromosome"/>
</dbReference>
<comment type="similarity">
    <text evidence="1 4">Belongs to the prolyl-tRNA editing family. YbaK/EbsC subfamily.</text>
</comment>
<dbReference type="InterPro" id="IPR004369">
    <property type="entry name" value="Prolyl-tRNA_editing_YbaK/EbsC"/>
</dbReference>
<dbReference type="InterPro" id="IPR007214">
    <property type="entry name" value="YbaK/aa-tRNA-synth-assoc-dom"/>
</dbReference>
<dbReference type="PIRSF" id="PIRSF006181">
    <property type="entry name" value="EbsC_YbaK"/>
    <property type="match status" value="1"/>
</dbReference>
<evidence type="ECO:0000313" key="7">
    <source>
        <dbReference type="Proteomes" id="UP001060012"/>
    </source>
</evidence>
<reference evidence="6" key="1">
    <citation type="submission" date="2022-07" db="EMBL/GenBank/DDBJ databases">
        <title>Arcobacter roscoffensis sp. nov., a marine bacterium isolated from coastal seawater collected from Roscoff, France.</title>
        <authorList>
            <person name="Pascual J."/>
            <person name="Lepeaux C."/>
            <person name="Methner A."/>
            <person name="Overmann J."/>
        </authorList>
    </citation>
    <scope>NUCLEOTIDE SEQUENCE</scope>
    <source>
        <strain evidence="6">ARW1-2F2</strain>
    </source>
</reference>
<dbReference type="SUPFAM" id="SSF55826">
    <property type="entry name" value="YbaK/ProRS associated domain"/>
    <property type="match status" value="1"/>
</dbReference>
<dbReference type="Pfam" id="PF04073">
    <property type="entry name" value="tRNA_edit"/>
    <property type="match status" value="1"/>
</dbReference>
<dbReference type="EC" id="4.2.-.-" evidence="4"/>
<evidence type="ECO:0000259" key="5">
    <source>
        <dbReference type="Pfam" id="PF04073"/>
    </source>
</evidence>
<dbReference type="CDD" id="cd00002">
    <property type="entry name" value="YbaK_deacylase"/>
    <property type="match status" value="1"/>
</dbReference>
<gene>
    <name evidence="6" type="primary">ybaK</name>
    <name evidence="6" type="ORF">NJU99_05405</name>
</gene>
<evidence type="ECO:0000256" key="2">
    <source>
        <dbReference type="ARBA" id="ARBA00022917"/>
    </source>
</evidence>
<keyword evidence="7" id="KW-1185">Reference proteome</keyword>
<keyword evidence="3 4" id="KW-0456">Lyase</keyword>
<accession>A0ABY5E9X7</accession>
<sequence>MTPAINLLKKNKCEFKIHKYDHDPACENYGEEAALKLGLDENQVYKTLLVELSPKELAVAVLPVSKQLSLKEVANAFKAKKAVMANKQEAQKVTGYLLGGISPLGQKKRLKTILDESAKSYDTIFVSGGKRGLDIEVKPQDLIKLLNANYYKVTA</sequence>
<proteinExistence type="inferred from homology"/>
<dbReference type="PANTHER" id="PTHR30411:SF0">
    <property type="entry name" value="CYS-TRNA(PRO)_CYS-TRNA(CYS) DEACYLASE YBAK"/>
    <property type="match status" value="1"/>
</dbReference>
<dbReference type="PANTHER" id="PTHR30411">
    <property type="entry name" value="CYTOPLASMIC PROTEIN"/>
    <property type="match status" value="1"/>
</dbReference>
<dbReference type="RefSeq" id="WP_254577709.1">
    <property type="nucleotide sequence ID" value="NZ_CP100595.1"/>
</dbReference>
<dbReference type="NCBIfam" id="TIGR00011">
    <property type="entry name" value="YbaK_EbsC"/>
    <property type="match status" value="1"/>
</dbReference>
<evidence type="ECO:0000256" key="4">
    <source>
        <dbReference type="PIRNR" id="PIRNR006181"/>
    </source>
</evidence>
<organism evidence="6 7">
    <name type="scientific">Arcobacter roscoffensis</name>
    <dbReference type="NCBI Taxonomy" id="2961520"/>
    <lineage>
        <taxon>Bacteria</taxon>
        <taxon>Pseudomonadati</taxon>
        <taxon>Campylobacterota</taxon>
        <taxon>Epsilonproteobacteria</taxon>
        <taxon>Campylobacterales</taxon>
        <taxon>Arcobacteraceae</taxon>
        <taxon>Arcobacter</taxon>
    </lineage>
</organism>
<keyword evidence="2 4" id="KW-0648">Protein biosynthesis</keyword>
<name>A0ABY5E9X7_9BACT</name>
<evidence type="ECO:0000256" key="3">
    <source>
        <dbReference type="ARBA" id="ARBA00023239"/>
    </source>
</evidence>
<dbReference type="InterPro" id="IPR036754">
    <property type="entry name" value="YbaK/aa-tRNA-synt-asso_dom_sf"/>
</dbReference>
<evidence type="ECO:0000256" key="1">
    <source>
        <dbReference type="ARBA" id="ARBA00009798"/>
    </source>
</evidence>
<feature type="domain" description="YbaK/aminoacyl-tRNA synthetase-associated" evidence="5">
    <location>
        <begin position="29"/>
        <end position="145"/>
    </location>
</feature>
<protein>
    <recommendedName>
        <fullName evidence="4">Cys-tRNA(Pro)/Cys-tRNA(Cys) deacylase</fullName>
        <ecNumber evidence="4">4.2.-.-</ecNumber>
    </recommendedName>
</protein>